<feature type="compositionally biased region" description="Polar residues" evidence="1">
    <location>
        <begin position="197"/>
        <end position="207"/>
    </location>
</feature>
<sequence>MSMIAKNRIHSTWTPLSDADTNNKIFEERKNLVAKWTHSSTTHSIDRKHNPLSKSVKGGKKGPTPWRGSDPVPTDTWRYNYLNNDEVVVEVNRVRQKKAYGSTTADIIRNAKSKINTGPNVLNTMMRSQSMTRISSANGDSSERPKWARQGTTSSSSQFVHKNAMKQNGVLASITRPGPRISSANGDSSERPKWARQGTTSSSSQFVHKNAMKQNGVLASITRPGPVSPSPPRPASSHQSRVKMGAGEAKTSRPVTARSARDPPTTELFPQTPWKVPDGVDSDDEPAH</sequence>
<protein>
    <submittedName>
        <fullName evidence="2">F-box only protein 16-like isoform X1</fullName>
    </submittedName>
</protein>
<evidence type="ECO:0000313" key="2">
    <source>
        <dbReference type="EMBL" id="GFS04280.1"/>
    </source>
</evidence>
<dbReference type="PANTHER" id="PTHR46857">
    <property type="entry name" value="EPITHELIAL CELL-TRANSFORMING SEQUENCE 2 ONCOGENE-LIKE"/>
    <property type="match status" value="1"/>
</dbReference>
<dbReference type="PANTHER" id="PTHR46857:SF2">
    <property type="entry name" value="F-BOX ONLY PROTEIN 16"/>
    <property type="match status" value="1"/>
</dbReference>
<reference evidence="2 3" key="1">
    <citation type="journal article" date="2021" name="Elife">
        <title>Chloroplast acquisition without the gene transfer in kleptoplastic sea slugs, Plakobranchus ocellatus.</title>
        <authorList>
            <person name="Maeda T."/>
            <person name="Takahashi S."/>
            <person name="Yoshida T."/>
            <person name="Shimamura S."/>
            <person name="Takaki Y."/>
            <person name="Nagai Y."/>
            <person name="Toyoda A."/>
            <person name="Suzuki Y."/>
            <person name="Arimoto A."/>
            <person name="Ishii H."/>
            <person name="Satoh N."/>
            <person name="Nishiyama T."/>
            <person name="Hasebe M."/>
            <person name="Maruyama T."/>
            <person name="Minagawa J."/>
            <person name="Obokata J."/>
            <person name="Shigenobu S."/>
        </authorList>
    </citation>
    <scope>NUCLEOTIDE SEQUENCE [LARGE SCALE GENOMIC DNA]</scope>
</reference>
<feature type="region of interest" description="Disordered" evidence="1">
    <location>
        <begin position="132"/>
        <end position="288"/>
    </location>
</feature>
<proteinExistence type="predicted"/>
<feature type="region of interest" description="Disordered" evidence="1">
    <location>
        <begin position="38"/>
        <end position="71"/>
    </location>
</feature>
<keyword evidence="3" id="KW-1185">Reference proteome</keyword>
<dbReference type="Proteomes" id="UP000762676">
    <property type="component" value="Unassembled WGS sequence"/>
</dbReference>
<name>A0AAV4I2V2_9GAST</name>
<dbReference type="AlphaFoldDB" id="A0AAV4I2V2"/>
<evidence type="ECO:0000313" key="3">
    <source>
        <dbReference type="Proteomes" id="UP000762676"/>
    </source>
</evidence>
<comment type="caution">
    <text evidence="2">The sequence shown here is derived from an EMBL/GenBank/DDBJ whole genome shotgun (WGS) entry which is preliminary data.</text>
</comment>
<dbReference type="EMBL" id="BMAT01006006">
    <property type="protein sequence ID" value="GFS04280.1"/>
    <property type="molecule type" value="Genomic_DNA"/>
</dbReference>
<evidence type="ECO:0000256" key="1">
    <source>
        <dbReference type="SAM" id="MobiDB-lite"/>
    </source>
</evidence>
<accession>A0AAV4I2V2</accession>
<organism evidence="2 3">
    <name type="scientific">Elysia marginata</name>
    <dbReference type="NCBI Taxonomy" id="1093978"/>
    <lineage>
        <taxon>Eukaryota</taxon>
        <taxon>Metazoa</taxon>
        <taxon>Spiralia</taxon>
        <taxon>Lophotrochozoa</taxon>
        <taxon>Mollusca</taxon>
        <taxon>Gastropoda</taxon>
        <taxon>Heterobranchia</taxon>
        <taxon>Euthyneura</taxon>
        <taxon>Panpulmonata</taxon>
        <taxon>Sacoglossa</taxon>
        <taxon>Placobranchoidea</taxon>
        <taxon>Plakobranchidae</taxon>
        <taxon>Elysia</taxon>
    </lineage>
</organism>
<gene>
    <name evidence="2" type="ORF">ElyMa_002908800</name>
</gene>
<feature type="compositionally biased region" description="Polar residues" evidence="1">
    <location>
        <begin position="150"/>
        <end position="160"/>
    </location>
</feature>
<dbReference type="InterPro" id="IPR052805">
    <property type="entry name" value="GEF_Ubiquitin-Prot_Reg"/>
</dbReference>